<dbReference type="Gene3D" id="3.40.30.10">
    <property type="entry name" value="Glutaredoxin"/>
    <property type="match status" value="1"/>
</dbReference>
<evidence type="ECO:0000313" key="2">
    <source>
        <dbReference type="EMBL" id="PZQ84587.1"/>
    </source>
</evidence>
<sequence>MKLRSSPASPFGRKTKIAAILCGIHLDVLPADTSNPEDSLRGQNPLGKIPILLPDDGAPVYDSRVIVEYLDAQAGGGCIIPPSGPARFEALTAQALADGLMDAALLQVYEGRFRSAEQRSASWIDRQAGKVARALHAFEAAPPRPAEGLSGAAHVGEITLACALGYLDFRFNGTWREDHAALVAWLDSFAARVPAFEATHPAD</sequence>
<dbReference type="PROSITE" id="PS50404">
    <property type="entry name" value="GST_NTER"/>
    <property type="match status" value="1"/>
</dbReference>
<dbReference type="InterPro" id="IPR036249">
    <property type="entry name" value="Thioredoxin-like_sf"/>
</dbReference>
<dbReference type="SUPFAM" id="SSF47616">
    <property type="entry name" value="GST C-terminal domain-like"/>
    <property type="match status" value="1"/>
</dbReference>
<dbReference type="CDD" id="cd03205">
    <property type="entry name" value="GST_C_6"/>
    <property type="match status" value="1"/>
</dbReference>
<dbReference type="Gene3D" id="1.20.1050.10">
    <property type="match status" value="1"/>
</dbReference>
<comment type="caution">
    <text evidence="2">The sequence shown here is derived from an EMBL/GenBank/DDBJ whole genome shotgun (WGS) entry which is preliminary data.</text>
</comment>
<name>A0A2W5SP85_ANCNO</name>
<dbReference type="Proteomes" id="UP000248887">
    <property type="component" value="Unassembled WGS sequence"/>
</dbReference>
<protein>
    <submittedName>
        <fullName evidence="2">Glutathione S-transferase</fullName>
    </submittedName>
</protein>
<dbReference type="SUPFAM" id="SSF52833">
    <property type="entry name" value="Thioredoxin-like"/>
    <property type="match status" value="1"/>
</dbReference>
<accession>A0A2W5SP85</accession>
<dbReference type="Pfam" id="PF13409">
    <property type="entry name" value="GST_N_2"/>
    <property type="match status" value="1"/>
</dbReference>
<gene>
    <name evidence="2" type="ORF">DI549_04295</name>
</gene>
<dbReference type="GO" id="GO:0016740">
    <property type="term" value="F:transferase activity"/>
    <property type="evidence" value="ECO:0007669"/>
    <property type="project" value="UniProtKB-KW"/>
</dbReference>
<feature type="domain" description="GST N-terminal" evidence="1">
    <location>
        <begin position="1"/>
        <end position="78"/>
    </location>
</feature>
<keyword evidence="2" id="KW-0808">Transferase</keyword>
<dbReference type="AlphaFoldDB" id="A0A2W5SP85"/>
<dbReference type="EMBL" id="QFQD01000008">
    <property type="protein sequence ID" value="PZQ84587.1"/>
    <property type="molecule type" value="Genomic_DNA"/>
</dbReference>
<dbReference type="Pfam" id="PF13410">
    <property type="entry name" value="GST_C_2"/>
    <property type="match status" value="1"/>
</dbReference>
<dbReference type="InterPro" id="IPR004045">
    <property type="entry name" value="Glutathione_S-Trfase_N"/>
</dbReference>
<dbReference type="InterPro" id="IPR036282">
    <property type="entry name" value="Glutathione-S-Trfase_C_sf"/>
</dbReference>
<organism evidence="2 3">
    <name type="scientific">Ancylobacter novellus</name>
    <name type="common">Thiobacillus novellus</name>
    <dbReference type="NCBI Taxonomy" id="921"/>
    <lineage>
        <taxon>Bacteria</taxon>
        <taxon>Pseudomonadati</taxon>
        <taxon>Pseudomonadota</taxon>
        <taxon>Alphaproteobacteria</taxon>
        <taxon>Hyphomicrobiales</taxon>
        <taxon>Xanthobacteraceae</taxon>
        <taxon>Ancylobacter</taxon>
    </lineage>
</organism>
<evidence type="ECO:0000259" key="1">
    <source>
        <dbReference type="PROSITE" id="PS50404"/>
    </source>
</evidence>
<proteinExistence type="predicted"/>
<evidence type="ECO:0000313" key="3">
    <source>
        <dbReference type="Proteomes" id="UP000248887"/>
    </source>
</evidence>
<reference evidence="2 3" key="1">
    <citation type="submission" date="2017-08" db="EMBL/GenBank/DDBJ databases">
        <title>Infants hospitalized years apart are colonized by the same room-sourced microbial strains.</title>
        <authorList>
            <person name="Brooks B."/>
            <person name="Olm M.R."/>
            <person name="Firek B.A."/>
            <person name="Baker R."/>
            <person name="Thomas B.C."/>
            <person name="Morowitz M.J."/>
            <person name="Banfield J.F."/>
        </authorList>
    </citation>
    <scope>NUCLEOTIDE SEQUENCE [LARGE SCALE GENOMIC DNA]</scope>
    <source>
        <strain evidence="2">S2_005_001_R2_27</strain>
    </source>
</reference>